<feature type="transmembrane region" description="Helical" evidence="7">
    <location>
        <begin position="2315"/>
        <end position="2332"/>
    </location>
</feature>
<keyword evidence="7" id="KW-1133">Transmembrane helix</keyword>
<feature type="compositionally biased region" description="Basic and acidic residues" evidence="6">
    <location>
        <begin position="1606"/>
        <end position="1621"/>
    </location>
</feature>
<feature type="compositionally biased region" description="Polar residues" evidence="6">
    <location>
        <begin position="780"/>
        <end position="810"/>
    </location>
</feature>
<feature type="compositionally biased region" description="Polar residues" evidence="6">
    <location>
        <begin position="842"/>
        <end position="851"/>
    </location>
</feature>
<evidence type="ECO:0000256" key="3">
    <source>
        <dbReference type="ARBA" id="ARBA00022525"/>
    </source>
</evidence>
<dbReference type="NCBIfam" id="NF033510">
    <property type="entry name" value="Ca_tandemer"/>
    <property type="match status" value="22"/>
</dbReference>
<feature type="compositionally biased region" description="Low complexity" evidence="6">
    <location>
        <begin position="1701"/>
        <end position="1720"/>
    </location>
</feature>
<feature type="region of interest" description="Disordered" evidence="6">
    <location>
        <begin position="411"/>
        <end position="438"/>
    </location>
</feature>
<feature type="domain" description="Gram-positive cocci surface proteins LPxTG" evidence="8">
    <location>
        <begin position="2304"/>
        <end position="2342"/>
    </location>
</feature>
<dbReference type="Proteomes" id="UP001072952">
    <property type="component" value="Unassembled WGS sequence"/>
</dbReference>
<dbReference type="PROSITE" id="PS50847">
    <property type="entry name" value="GRAM_POS_ANCHORING"/>
    <property type="match status" value="1"/>
</dbReference>
<keyword evidence="2" id="KW-0134">Cell wall</keyword>
<feature type="region of interest" description="Disordered" evidence="6">
    <location>
        <begin position="1946"/>
        <end position="2054"/>
    </location>
</feature>
<feature type="compositionally biased region" description="Polar residues" evidence="6">
    <location>
        <begin position="966"/>
        <end position="982"/>
    </location>
</feature>
<feature type="compositionally biased region" description="Basic and acidic residues" evidence="6">
    <location>
        <begin position="1436"/>
        <end position="1451"/>
    </location>
</feature>
<evidence type="ECO:0000313" key="10">
    <source>
        <dbReference type="Proteomes" id="UP001072952"/>
    </source>
</evidence>
<name>A0ABT4BMD1_9STAP</name>
<feature type="compositionally biased region" description="Polar residues" evidence="6">
    <location>
        <begin position="411"/>
        <end position="422"/>
    </location>
</feature>
<feature type="region of interest" description="Disordered" evidence="6">
    <location>
        <begin position="233"/>
        <end position="275"/>
    </location>
</feature>
<evidence type="ECO:0000259" key="8">
    <source>
        <dbReference type="PROSITE" id="PS50847"/>
    </source>
</evidence>
<dbReference type="InterPro" id="IPR013783">
    <property type="entry name" value="Ig-like_fold"/>
</dbReference>
<feature type="compositionally biased region" description="Basic and acidic residues" evidence="6">
    <location>
        <begin position="1268"/>
        <end position="1281"/>
    </location>
</feature>
<dbReference type="EMBL" id="JANSLD010000026">
    <property type="protein sequence ID" value="MCY1583132.1"/>
    <property type="molecule type" value="Genomic_DNA"/>
</dbReference>
<keyword evidence="10" id="KW-1185">Reference proteome</keyword>
<sequence>MMMEISSVKQKELFNFNGYLTDNKGKLINNTHGTSTLAIQDYDRDGLLDNYERQNTHSDPFNPDTDGDGKNDGDEVVNYKTSPLVGQPKASDITTEDTVVSGSVPLKDGAAAQTAKVINSDGETVGTGTVNSDGSFSVNIPKSPEGTYTIAIDSPDYENDETNTFKIVDTSKVPAPTINPVNDKDNEVIVNGTGGSTVTVRDKDGNTVGTVDIPDGQSSGTIHLDNPLKAGTELTSTASKNGKESDPSDTVTVDDKTAPNQPTIDEVTTNNTSISGKAEAGSTVHVKLPNGDTVSAKANDEGAYSVDLPKDLELNGGDNITVTSEDDAGNISESNSTKVINKRAPEAPTIKPVSSEDNSLTGTAKVNTTVTVEFPDGSTLDTKADDQGNYTINLGDKKLDGRETLKVTATEDGNTSPATTTVVKDDTAPDAPTVDDVGSEDKIVEGTAEPNSIVTVHFPNGTSVESHAGKDGRYNAEIPSDLKLKGGEKITATAKDIDGNVSKEGSTTVEDNTAPDVPTVVGVNSTDKEVTGTAEPGSEVTVHFPDNKTGTATADDNGKYTVKIPDDVTLKGGENIDVTAKDKNSNVSEPAHTVVSDKTAPDAPEVEKVNSNGDKVTGTAEPGSTVKVTFPNGKESEGKADDQGNFSVDIPKEANLKGGEQLNVVAVDDNDNTSAPTSVTVGDKTAPDAPTVDDVKSTDKTVTGEAEPGSTVKVSFPGNKTGTATADDNGKYTVEIPEDVELTGGEDLTVTATDKDDNESEATHATVEDKTAPDKPKVNKVTSNSDKVTGTAEPNSEVTVTFPDGQQTKATADKDGNFTAGLPKGVALKGDEELQVTAKDANGNTSETTEVTVKDEPAPDVPQVNDVTTDSKKVTGSAEPNSTMTVHFPGDKTGAATADKDGNYTVDIPEDVELNGDDEISVTAADKDGNTSDAKTVTVTDTTAPDKPSVDDVTSDSKHITGQAEPKSTVTVTFPDGTTATGETDDNGHYSVDIPENIDLKGEEELNVTATDKAGNTSQAETKTVTDTTAPEIPKVDGVTSADKHITGTAEPNSHVKVTFPDGTTATGETDKDGNFTVDIPSKVDLKGGEELTVTATDANDNESTPAKLPVADKTAPNKPSVEGVNSTDKEVTGKAEPGSEVTVKFPGNKTGTATADDDGNYTVKIPDNVDLQGGEELEVTATDKAGNTSDATTTTVADKTAPDAPSAEDVNSEDDAIKGKAEPGSEVTVNIPGHDPITGTADDEGNYNIDLPKDLQGGEEITVTAKDKDGNVSGETKKTVTDATAPNKPSVKGVNSTDKEVTGTAEPGSTVTVKFPDGTTSTGTADDNGNYTVEIPDEVKLSGGEELEVTATDKAGNTSDKATTTVADKTAPDAPTADDVNSEDDAIKGKAEPGSEVTVNIPGHDPITGTADDEGNYNIDLPKDLQGGEELTVTAKDKDGNVSGETKKTVTDATAPAKPSVKGVNSTDKEVTGTAEPGSTVTVTFPDGTTSTGTADDDGNYTVKIPDDVDLQGGEELEVTATDKAGNTSEKATTTVADKTAPDAPTANDVNSEDKQLTGKAEPGSEVTVDIPGHDPIKGAADQDGNYSIDLPTDLQGGEEITVTAKDKDGNVSGETKKTVTDATAPAKPSVEGVNSTDKEVTGTAEPGSTVTVKFPGNKTGTATADEDGKYTVEIPDEVKLSGGEELEVTATDKAGNTSDKATTTVADKTAPDAPTADDITSESPSVKGKAEPVSTITVNMPGHDPITGTVDDNGNYEIDLPKDLQGGEEVTIRATDKDGNVSSETKKTVTDTTAPVKPSVNGVSSTDKEVTGQAEPGSEVTVHFPDGTTSKATADRDGNYSVEVPDSVNLKGGEELEVTATDKAGNTSDKATTTVSDKTAPDAPTADEITSESPSVKGTAEPGSTITVNIPGHDPITGTADDNGNYTIELPKTLNGGEELEVTATDKAGNTSDAATTTVTDTTAPTEPTVNGVNSTDKAITGHAEPGSTVTVTFPDGTTATGTADDDGNYTIEIPDNVKLNGGETVSVTATDKDGNTSNPTSVTVADTTAPTTPTINDIHHDDTQISGHAEPGSTVTVTFPDGTTATGTADDQGNYIIDIPSNVNLKPGDTVTVTATDKDGNTSDLAEVTVQEGNNVDPGNSGSGDQPVDPGNNSSGDQPADPSTNNGGNNNNSDDNNNHSAGNNTDQPAHHNNTGSNSTNSNQPTAPAVNPIGQHDHGISGQNATPGNTIVATFPDGSTATTTVNNDGTWNITVPANTHFNNGDTVQVVEQDASGHTSNTTSVVVGDNHVAQGNDQDTADLPDTGNSESNKGTIFGTLFAALGAIFLFGRRRKDKKDEE</sequence>
<comment type="subcellular location">
    <subcellularLocation>
        <location evidence="1">Secreted</location>
        <location evidence="1">Cell wall</location>
        <topology evidence="1">Peptidoglycan-anchor</topology>
    </subcellularLocation>
</comment>
<feature type="region of interest" description="Disordered" evidence="6">
    <location>
        <begin position="1268"/>
        <end position="1333"/>
    </location>
</feature>
<feature type="region of interest" description="Disordered" evidence="6">
    <location>
        <begin position="923"/>
        <end position="994"/>
    </location>
</feature>
<feature type="compositionally biased region" description="Acidic residues" evidence="6">
    <location>
        <begin position="1509"/>
        <end position="1519"/>
    </location>
</feature>
<evidence type="ECO:0000256" key="5">
    <source>
        <dbReference type="ARBA" id="ARBA00023088"/>
    </source>
</evidence>
<feature type="region of interest" description="Disordered" evidence="6">
    <location>
        <begin position="498"/>
        <end position="559"/>
    </location>
</feature>
<feature type="region of interest" description="Disordered" evidence="6">
    <location>
        <begin position="580"/>
        <end position="654"/>
    </location>
</feature>
<reference evidence="9" key="1">
    <citation type="journal article" date="2022" name="Int. J. Mol. Sci.">
        <title>Phenotypic and Genotypic Virulence Characterisation of Staphylococcus pettenkoferi Strains Isolated from Human Bloodstream and Diabetic Foot Infections.</title>
        <authorList>
            <person name="Magnan C."/>
            <person name="Ahmad-Mansour N."/>
            <person name="Pouget C."/>
            <person name="Morsli M."/>
            <person name="Huc-Brandt S."/>
            <person name="Pantel A."/>
            <person name="Dunyach-Remy C."/>
            <person name="Sotto A."/>
            <person name="Molle V."/>
            <person name="Lavigne J.-P."/>
        </authorList>
    </citation>
    <scope>NUCLEOTIDE SEQUENCE</scope>
    <source>
        <strain evidence="9">NSP012P</strain>
    </source>
</reference>
<feature type="compositionally biased region" description="Polar residues" evidence="6">
    <location>
        <begin position="1526"/>
        <end position="1538"/>
    </location>
</feature>
<feature type="compositionally biased region" description="Polar residues" evidence="6">
    <location>
        <begin position="2135"/>
        <end position="2147"/>
    </location>
</feature>
<dbReference type="Pfam" id="PF17936">
    <property type="entry name" value="Big_6"/>
    <property type="match status" value="24"/>
</dbReference>
<dbReference type="InterPro" id="IPR019931">
    <property type="entry name" value="LPXTG_anchor"/>
</dbReference>
<feature type="compositionally biased region" description="Low complexity" evidence="6">
    <location>
        <begin position="1361"/>
        <end position="1380"/>
    </location>
</feature>
<dbReference type="InterPro" id="IPR041498">
    <property type="entry name" value="Big_6"/>
</dbReference>
<protein>
    <submittedName>
        <fullName evidence="9">Ig-like domain-containing protein</fullName>
    </submittedName>
</protein>
<comment type="caution">
    <text evidence="9">The sequence shown here is derived from an EMBL/GenBank/DDBJ whole genome shotgun (WGS) entry which is preliminary data.</text>
</comment>
<feature type="compositionally biased region" description="Low complexity" evidence="6">
    <location>
        <begin position="1186"/>
        <end position="1205"/>
    </location>
</feature>
<feature type="region of interest" description="Disordered" evidence="6">
    <location>
        <begin position="2135"/>
        <end position="2231"/>
    </location>
</feature>
<feature type="compositionally biased region" description="Polar residues" evidence="6">
    <location>
        <begin position="258"/>
        <end position="275"/>
    </location>
</feature>
<feature type="compositionally biased region" description="Polar residues" evidence="6">
    <location>
        <begin position="1866"/>
        <end position="1879"/>
    </location>
</feature>
<organism evidence="9 10">
    <name type="scientific">Staphylococcus pettenkoferi</name>
    <dbReference type="NCBI Taxonomy" id="170573"/>
    <lineage>
        <taxon>Bacteria</taxon>
        <taxon>Bacillati</taxon>
        <taxon>Bacillota</taxon>
        <taxon>Bacilli</taxon>
        <taxon>Bacillales</taxon>
        <taxon>Staphylococcaceae</taxon>
        <taxon>Staphylococcus</taxon>
    </lineage>
</organism>
<feature type="compositionally biased region" description="Low complexity" evidence="6">
    <location>
        <begin position="1953"/>
        <end position="1972"/>
    </location>
</feature>
<evidence type="ECO:0000256" key="1">
    <source>
        <dbReference type="ARBA" id="ARBA00004168"/>
    </source>
</evidence>
<dbReference type="NCBIfam" id="TIGR01167">
    <property type="entry name" value="LPXTG_anchor"/>
    <property type="match status" value="1"/>
</dbReference>
<feature type="compositionally biased region" description="Basic and acidic residues" evidence="6">
    <location>
        <begin position="1772"/>
        <end position="1791"/>
    </location>
</feature>
<feature type="region of interest" description="Disordered" evidence="6">
    <location>
        <begin position="1009"/>
        <end position="1256"/>
    </location>
</feature>
<feature type="compositionally biased region" description="Polar residues" evidence="6">
    <location>
        <begin position="1009"/>
        <end position="1029"/>
    </location>
</feature>
<feature type="compositionally biased region" description="Low complexity" evidence="6">
    <location>
        <begin position="2042"/>
        <end position="2054"/>
    </location>
</feature>
<evidence type="ECO:0000256" key="2">
    <source>
        <dbReference type="ARBA" id="ARBA00022512"/>
    </source>
</evidence>
<feature type="compositionally biased region" description="Polar residues" evidence="6">
    <location>
        <begin position="1094"/>
        <end position="1105"/>
    </location>
</feature>
<keyword evidence="7" id="KW-0812">Transmembrane</keyword>
<feature type="region of interest" description="Disordered" evidence="6">
    <location>
        <begin position="453"/>
        <end position="475"/>
    </location>
</feature>
<accession>A0ABT4BMD1</accession>
<reference evidence="9" key="2">
    <citation type="submission" date="2022-08" db="EMBL/GenBank/DDBJ databases">
        <authorList>
            <person name="Magnan C."/>
        </authorList>
    </citation>
    <scope>NUCLEOTIDE SEQUENCE</scope>
    <source>
        <strain evidence="9">NSP012P</strain>
    </source>
</reference>
<evidence type="ECO:0000256" key="7">
    <source>
        <dbReference type="SAM" id="Phobius"/>
    </source>
</evidence>
<keyword evidence="3" id="KW-0964">Secreted</keyword>
<feature type="region of interest" description="Disordered" evidence="6">
    <location>
        <begin position="1350"/>
        <end position="1929"/>
    </location>
</feature>
<evidence type="ECO:0000256" key="4">
    <source>
        <dbReference type="ARBA" id="ARBA00022729"/>
    </source>
</evidence>
<evidence type="ECO:0000256" key="6">
    <source>
        <dbReference type="SAM" id="MobiDB-lite"/>
    </source>
</evidence>
<evidence type="ECO:0000313" key="9">
    <source>
        <dbReference type="EMBL" id="MCY1583132.1"/>
    </source>
</evidence>
<feature type="compositionally biased region" description="Low complexity" evidence="6">
    <location>
        <begin position="934"/>
        <end position="947"/>
    </location>
</feature>
<feature type="compositionally biased region" description="Low complexity" evidence="6">
    <location>
        <begin position="2166"/>
        <end position="2205"/>
    </location>
</feature>
<proteinExistence type="predicted"/>
<feature type="region of interest" description="Disordered" evidence="6">
    <location>
        <begin position="666"/>
        <end position="824"/>
    </location>
</feature>
<feature type="compositionally biased region" description="Polar residues" evidence="6">
    <location>
        <begin position="1308"/>
        <end position="1332"/>
    </location>
</feature>
<feature type="compositionally biased region" description="Polar residues" evidence="6">
    <location>
        <begin position="1893"/>
        <end position="1910"/>
    </location>
</feature>
<feature type="region of interest" description="Disordered" evidence="6">
    <location>
        <begin position="837"/>
        <end position="909"/>
    </location>
</feature>
<dbReference type="Gene3D" id="2.60.40.10">
    <property type="entry name" value="Immunoglobulins"/>
    <property type="match status" value="24"/>
</dbReference>
<feature type="compositionally biased region" description="Basic and acidic residues" evidence="6">
    <location>
        <begin position="766"/>
        <end position="777"/>
    </location>
</feature>
<keyword evidence="4" id="KW-0732">Signal</keyword>
<feature type="compositionally biased region" description="Polar residues" evidence="6">
    <location>
        <begin position="453"/>
        <end position="465"/>
    </location>
</feature>
<keyword evidence="5" id="KW-0572">Peptidoglycan-anchor</keyword>
<gene>
    <name evidence="9" type="ORF">NW133_06275</name>
</gene>
<feature type="region of interest" description="Disordered" evidence="6">
    <location>
        <begin position="50"/>
        <end position="76"/>
    </location>
</feature>
<keyword evidence="7" id="KW-0472">Membrane</keyword>
<dbReference type="Pfam" id="PF00746">
    <property type="entry name" value="Gram_pos_anchor"/>
    <property type="match status" value="1"/>
</dbReference>